<keyword evidence="14" id="KW-1185">Reference proteome</keyword>
<dbReference type="RefSeq" id="WP_006010794.1">
    <property type="nucleotide sequence ID" value="NZ_BAEQ01000025.1"/>
</dbReference>
<proteinExistence type="inferred from homology"/>
<dbReference type="PRINTS" id="PR01374">
    <property type="entry name" value="TONBPROTEIN"/>
</dbReference>
<keyword evidence="7 10" id="KW-0653">Protein transport</keyword>
<accession>K6ZZ29</accession>
<keyword evidence="8" id="KW-1133">Transmembrane helix</keyword>
<evidence type="ECO:0000256" key="3">
    <source>
        <dbReference type="ARBA" id="ARBA00022448"/>
    </source>
</evidence>
<keyword evidence="9" id="KW-0472">Membrane</keyword>
<dbReference type="Gene3D" id="3.30.2420.10">
    <property type="entry name" value="TonB"/>
    <property type="match status" value="1"/>
</dbReference>
<feature type="domain" description="TonB C-terminal" evidence="12">
    <location>
        <begin position="110"/>
        <end position="202"/>
    </location>
</feature>
<dbReference type="GO" id="GO:0030288">
    <property type="term" value="C:outer membrane-bounded periplasmic space"/>
    <property type="evidence" value="ECO:0007669"/>
    <property type="project" value="InterPro"/>
</dbReference>
<evidence type="ECO:0000256" key="10">
    <source>
        <dbReference type="RuleBase" id="RU362123"/>
    </source>
</evidence>
<dbReference type="STRING" id="1121922.GCA_000428905_00981"/>
<keyword evidence="4 10" id="KW-1003">Cell membrane</keyword>
<comment type="similarity">
    <text evidence="2 10">Belongs to the TonB family.</text>
</comment>
<dbReference type="InterPro" id="IPR037682">
    <property type="entry name" value="TonB_C"/>
</dbReference>
<sequence>MVRIIVSILLGASIAFGLFVVMAKLIENDGKAMGALPPPPVIDIVMQKPDDELQTRVRKPPPPPPPPQEPPKIELVEPDQADPNASGFSLSIPSVDTGGITTSVGGIGAMRDGDASPIVRIPPDYPPQAARDGKEGWVRLSFTINELGGVEDVDVIDADPKRIFDRNAKRALRKWKYRPKIVDGVAQKQFGLEVQLDFKLGE</sequence>
<comment type="subcellular location">
    <subcellularLocation>
        <location evidence="1 10">Cell inner membrane</location>
        <topology evidence="1 10">Single-pass membrane protein</topology>
        <orientation evidence="1 10">Periplasmic side</orientation>
    </subcellularLocation>
</comment>
<dbReference type="GO" id="GO:0015031">
    <property type="term" value="P:protein transport"/>
    <property type="evidence" value="ECO:0007669"/>
    <property type="project" value="UniProtKB-UniRule"/>
</dbReference>
<dbReference type="GO" id="GO:0031992">
    <property type="term" value="F:energy transducer activity"/>
    <property type="evidence" value="ECO:0007669"/>
    <property type="project" value="InterPro"/>
</dbReference>
<dbReference type="Pfam" id="PF03544">
    <property type="entry name" value="TonB_C"/>
    <property type="match status" value="1"/>
</dbReference>
<dbReference type="AlphaFoldDB" id="K6ZZ29"/>
<reference evidence="14" key="1">
    <citation type="journal article" date="2014" name="Environ. Microbiol.">
        <title>Comparative genomics of the marine bacterial genus Glaciecola reveals the high degree of genomic diversity and genomic characteristic for cold adaptation.</title>
        <authorList>
            <person name="Qin Q.L."/>
            <person name="Xie B.B."/>
            <person name="Yu Y."/>
            <person name="Shu Y.L."/>
            <person name="Rong J.C."/>
            <person name="Zhang Y.J."/>
            <person name="Zhao D.L."/>
            <person name="Chen X.L."/>
            <person name="Zhang X.Y."/>
            <person name="Chen B."/>
            <person name="Zhou B.C."/>
            <person name="Zhang Y.Z."/>
        </authorList>
    </citation>
    <scope>NUCLEOTIDE SEQUENCE [LARGE SCALE GENOMIC DNA]</scope>
    <source>
        <strain evidence="14">ACAM 615</strain>
    </source>
</reference>
<keyword evidence="6" id="KW-0812">Transmembrane</keyword>
<evidence type="ECO:0000256" key="1">
    <source>
        <dbReference type="ARBA" id="ARBA00004383"/>
    </source>
</evidence>
<comment type="function">
    <text evidence="10">Interacts with outer membrane receptor proteins that carry out high-affinity binding and energy dependent uptake into the periplasmic space of specific substrates. It could act to transduce energy from the cytoplasmic membrane to specific energy-requiring processes in the outer membrane, resulting in the release into the periplasm of ligands bound by these outer membrane proteins.</text>
</comment>
<keyword evidence="3 10" id="KW-0813">Transport</keyword>
<dbReference type="GO" id="GO:0015891">
    <property type="term" value="P:siderophore transport"/>
    <property type="evidence" value="ECO:0007669"/>
    <property type="project" value="InterPro"/>
</dbReference>
<dbReference type="InterPro" id="IPR006260">
    <property type="entry name" value="TonB/TolA_C"/>
</dbReference>
<name>K6ZZ29_9ALTE</name>
<organism evidence="13 14">
    <name type="scientific">Brumicola pallidula DSM 14239 = ACAM 615</name>
    <dbReference type="NCBI Taxonomy" id="1121922"/>
    <lineage>
        <taxon>Bacteria</taxon>
        <taxon>Pseudomonadati</taxon>
        <taxon>Pseudomonadota</taxon>
        <taxon>Gammaproteobacteria</taxon>
        <taxon>Alteromonadales</taxon>
        <taxon>Alteromonadaceae</taxon>
        <taxon>Brumicola</taxon>
    </lineage>
</organism>
<dbReference type="NCBIfam" id="TIGR01352">
    <property type="entry name" value="tonB_Cterm"/>
    <property type="match status" value="1"/>
</dbReference>
<dbReference type="EMBL" id="BAEQ01000025">
    <property type="protein sequence ID" value="GAC28545.1"/>
    <property type="molecule type" value="Genomic_DNA"/>
</dbReference>
<evidence type="ECO:0000256" key="6">
    <source>
        <dbReference type="ARBA" id="ARBA00022692"/>
    </source>
</evidence>
<dbReference type="OrthoDB" id="1628901at2"/>
<evidence type="ECO:0000256" key="4">
    <source>
        <dbReference type="ARBA" id="ARBA00022475"/>
    </source>
</evidence>
<evidence type="ECO:0000256" key="8">
    <source>
        <dbReference type="ARBA" id="ARBA00022989"/>
    </source>
</evidence>
<evidence type="ECO:0000313" key="13">
    <source>
        <dbReference type="EMBL" id="GAC28545.1"/>
    </source>
</evidence>
<dbReference type="PROSITE" id="PS52015">
    <property type="entry name" value="TONB_CTD"/>
    <property type="match status" value="1"/>
</dbReference>
<feature type="compositionally biased region" description="Pro residues" evidence="11">
    <location>
        <begin position="60"/>
        <end position="70"/>
    </location>
</feature>
<dbReference type="FunFam" id="3.30.1150.10:FF:000006">
    <property type="entry name" value="Protein TonB"/>
    <property type="match status" value="1"/>
</dbReference>
<evidence type="ECO:0000313" key="14">
    <source>
        <dbReference type="Proteomes" id="UP000006251"/>
    </source>
</evidence>
<keyword evidence="10" id="KW-0735">Signal-anchor</keyword>
<feature type="region of interest" description="Disordered" evidence="11">
    <location>
        <begin position="51"/>
        <end position="92"/>
    </location>
</feature>
<comment type="caution">
    <text evidence="13">The sequence shown here is derived from an EMBL/GenBank/DDBJ whole genome shotgun (WGS) entry which is preliminary data.</text>
</comment>
<evidence type="ECO:0000256" key="7">
    <source>
        <dbReference type="ARBA" id="ARBA00022927"/>
    </source>
</evidence>
<dbReference type="InterPro" id="IPR003538">
    <property type="entry name" value="TonB"/>
</dbReference>
<dbReference type="PANTHER" id="PTHR33446:SF14">
    <property type="entry name" value="PROTEIN TONB"/>
    <property type="match status" value="1"/>
</dbReference>
<dbReference type="PANTHER" id="PTHR33446">
    <property type="entry name" value="PROTEIN TONB-RELATED"/>
    <property type="match status" value="1"/>
</dbReference>
<dbReference type="SUPFAM" id="SSF74653">
    <property type="entry name" value="TolA/TonB C-terminal domain"/>
    <property type="match status" value="1"/>
</dbReference>
<evidence type="ECO:0000259" key="12">
    <source>
        <dbReference type="PROSITE" id="PS52015"/>
    </source>
</evidence>
<dbReference type="InterPro" id="IPR051045">
    <property type="entry name" value="TonB-dependent_transducer"/>
</dbReference>
<keyword evidence="5 10" id="KW-0997">Cell inner membrane</keyword>
<evidence type="ECO:0000256" key="9">
    <source>
        <dbReference type="ARBA" id="ARBA00023136"/>
    </source>
</evidence>
<gene>
    <name evidence="13" type="primary">tonB</name>
    <name evidence="13" type="ORF">GPAL_1681</name>
</gene>
<protein>
    <recommendedName>
        <fullName evidence="10">Protein TonB</fullName>
    </recommendedName>
</protein>
<evidence type="ECO:0000256" key="5">
    <source>
        <dbReference type="ARBA" id="ARBA00022519"/>
    </source>
</evidence>
<dbReference type="GO" id="GO:0055085">
    <property type="term" value="P:transmembrane transport"/>
    <property type="evidence" value="ECO:0007669"/>
    <property type="project" value="InterPro"/>
</dbReference>
<dbReference type="GO" id="GO:0005886">
    <property type="term" value="C:plasma membrane"/>
    <property type="evidence" value="ECO:0007669"/>
    <property type="project" value="UniProtKB-SubCell"/>
</dbReference>
<dbReference type="Proteomes" id="UP000006251">
    <property type="component" value="Unassembled WGS sequence"/>
</dbReference>
<evidence type="ECO:0000256" key="11">
    <source>
        <dbReference type="SAM" id="MobiDB-lite"/>
    </source>
</evidence>
<evidence type="ECO:0000256" key="2">
    <source>
        <dbReference type="ARBA" id="ARBA00006555"/>
    </source>
</evidence>